<feature type="transmembrane region" description="Helical" evidence="7">
    <location>
        <begin position="6"/>
        <end position="25"/>
    </location>
</feature>
<keyword evidence="3" id="KW-0997">Cell inner membrane</keyword>
<evidence type="ECO:0000256" key="7">
    <source>
        <dbReference type="SAM" id="Phobius"/>
    </source>
</evidence>
<reference evidence="8 9" key="1">
    <citation type="submission" date="2024-09" db="EMBL/GenBank/DDBJ databases">
        <title>Laminarin stimulates single cell rates of sulfate reduction while oxygen inhibits transcriptomic activity in coastal marine sediment.</title>
        <authorList>
            <person name="Lindsay M."/>
            <person name="Orcutt B."/>
            <person name="Emerson D."/>
            <person name="Stepanauskas R."/>
            <person name="D'Angelo T."/>
        </authorList>
    </citation>
    <scope>NUCLEOTIDE SEQUENCE [LARGE SCALE GENOMIC DNA]</scope>
    <source>
        <strain evidence="8">SAG AM-311-K15</strain>
    </source>
</reference>
<dbReference type="Proteomes" id="UP001594351">
    <property type="component" value="Unassembled WGS sequence"/>
</dbReference>
<keyword evidence="5 7" id="KW-0472">Membrane</keyword>
<evidence type="ECO:0000256" key="3">
    <source>
        <dbReference type="ARBA" id="ARBA00022519"/>
    </source>
</evidence>
<dbReference type="GO" id="GO:0016746">
    <property type="term" value="F:acyltransferase activity"/>
    <property type="evidence" value="ECO:0007669"/>
    <property type="project" value="UniProtKB-KW"/>
</dbReference>
<evidence type="ECO:0000256" key="4">
    <source>
        <dbReference type="ARBA" id="ARBA00022679"/>
    </source>
</evidence>
<name>A0ABV6YYU6_UNCC1</name>
<proteinExistence type="predicted"/>
<dbReference type="InterPro" id="IPR004960">
    <property type="entry name" value="LipA_acyltrans"/>
</dbReference>
<dbReference type="PANTHER" id="PTHR30606:SF10">
    <property type="entry name" value="PHOSPHATIDYLINOSITOL MANNOSIDE ACYLTRANSFERASE"/>
    <property type="match status" value="1"/>
</dbReference>
<gene>
    <name evidence="8" type="ORF">ACFL27_14300</name>
</gene>
<organism evidence="8 9">
    <name type="scientific">candidate division CSSED10-310 bacterium</name>
    <dbReference type="NCBI Taxonomy" id="2855610"/>
    <lineage>
        <taxon>Bacteria</taxon>
        <taxon>Bacteria division CSSED10-310</taxon>
    </lineage>
</organism>
<keyword evidence="9" id="KW-1185">Reference proteome</keyword>
<protein>
    <submittedName>
        <fullName evidence="8">Lysophospholipid acyltransferase family protein</fullName>
    </submittedName>
</protein>
<accession>A0ABV6YYU6</accession>
<keyword evidence="7" id="KW-1133">Transmembrane helix</keyword>
<keyword evidence="7" id="KW-0812">Transmembrane</keyword>
<evidence type="ECO:0000313" key="8">
    <source>
        <dbReference type="EMBL" id="MFC1851365.1"/>
    </source>
</evidence>
<evidence type="ECO:0000256" key="1">
    <source>
        <dbReference type="ARBA" id="ARBA00004533"/>
    </source>
</evidence>
<dbReference type="Pfam" id="PF03279">
    <property type="entry name" value="Lip_A_acyltrans"/>
    <property type="match status" value="1"/>
</dbReference>
<sequence length="294" mass="34143">MEYIIAYLLCFFFGLLPLPISGFIWRSIALFLYRCVPSLSVTARQNIRATIGRDWSAEEIEAVIRETFIHSGLFLAEFINTPNLGPDFNDQVSIEGAQYLHQELQEKSGAILVTGHFGNWEVLGQSLKLLGFPMHVFYKKMSNPLVDKLFFKFRTRYSAGLIEITDYKEKTPAVIRANGVIGMIADQDARKHGIFVDFLGLPASTYIGPALLSLDYDAPLFVCFFWRKKLGHYKLVFEPIKRDDSIQERHEIVRNLTEQWVRKLDQMVRQYPGQYFWFHRRWKTRSQNDTANAE</sequence>
<keyword evidence="2" id="KW-1003">Cell membrane</keyword>
<comment type="subcellular location">
    <subcellularLocation>
        <location evidence="1">Cell inner membrane</location>
    </subcellularLocation>
</comment>
<comment type="caution">
    <text evidence="8">The sequence shown here is derived from an EMBL/GenBank/DDBJ whole genome shotgun (WGS) entry which is preliminary data.</text>
</comment>
<evidence type="ECO:0000313" key="9">
    <source>
        <dbReference type="Proteomes" id="UP001594351"/>
    </source>
</evidence>
<keyword evidence="4" id="KW-0808">Transferase</keyword>
<evidence type="ECO:0000256" key="2">
    <source>
        <dbReference type="ARBA" id="ARBA00022475"/>
    </source>
</evidence>
<dbReference type="CDD" id="cd07984">
    <property type="entry name" value="LPLAT_LABLAT-like"/>
    <property type="match status" value="1"/>
</dbReference>
<dbReference type="EMBL" id="JBHPBY010000182">
    <property type="protein sequence ID" value="MFC1851365.1"/>
    <property type="molecule type" value="Genomic_DNA"/>
</dbReference>
<keyword evidence="6 8" id="KW-0012">Acyltransferase</keyword>
<evidence type="ECO:0000256" key="5">
    <source>
        <dbReference type="ARBA" id="ARBA00023136"/>
    </source>
</evidence>
<dbReference type="PANTHER" id="PTHR30606">
    <property type="entry name" value="LIPID A BIOSYNTHESIS LAUROYL ACYLTRANSFERASE"/>
    <property type="match status" value="1"/>
</dbReference>
<evidence type="ECO:0000256" key="6">
    <source>
        <dbReference type="ARBA" id="ARBA00023315"/>
    </source>
</evidence>